<sequence length="522" mass="56239">MLGGALFLLCSAGWAVNFLTEGVDNGRTGWLQGDKSFTPQNVKGMKLLWKTKLDSTPREMHNLFAPLLLENVETPSGKKEVAVVAGVTDDLFGLDGKTGDQLWHVHYDTTFTPVPGARGGGTLCPGGQTAVPVATPGDKPGDYTVYAVSWDGRLRTINAADGKDIVPPAKFLPPNGKPYALNLLDGVIYTSVSQGCGGLTFASYAYNLKTKVTSVFYPSGGGLWGRRGVGLSPDGISYMGTGDGEWDVENGHLGNGIIGVKLNKSEDLELVDYFAPKNADWMWKRDLDVNVSPVAIDYKGKHLLLGSSKECRVWLLDRDNFGGDDHRQVLADTPLLCNVEANFAGEGVWGALSTWQDAQGTWWLAVPFYGPVAPKFHAPVEYGRPKHGGIATFKITEKDGKWSLVPVWMSEDMDLAEEAIIANGVMLAYASGEDARQSLPDAAWNEPKITTSGFGPLLGSPDRIKGSRHATLYALDAATGKALWSSGEQISNWNHFTGISAANGRVYIPTFDGNLYCFGVAQ</sequence>
<gene>
    <name evidence="1" type="ORF">FTW19_14920</name>
</gene>
<dbReference type="Proteomes" id="UP000321820">
    <property type="component" value="Chromosome"/>
</dbReference>
<organism evidence="1 2">
    <name type="scientific">Terriglobus albidus</name>
    <dbReference type="NCBI Taxonomy" id="1592106"/>
    <lineage>
        <taxon>Bacteria</taxon>
        <taxon>Pseudomonadati</taxon>
        <taxon>Acidobacteriota</taxon>
        <taxon>Terriglobia</taxon>
        <taxon>Terriglobales</taxon>
        <taxon>Acidobacteriaceae</taxon>
        <taxon>Terriglobus</taxon>
    </lineage>
</organism>
<name>A0A5B9EKC1_9BACT</name>
<keyword evidence="2" id="KW-1185">Reference proteome</keyword>
<evidence type="ECO:0000313" key="1">
    <source>
        <dbReference type="EMBL" id="QEE31370.1"/>
    </source>
</evidence>
<dbReference type="OrthoDB" id="100712at2"/>
<protein>
    <submittedName>
        <fullName evidence="1">Pyrrolo-quinoline quinone</fullName>
    </submittedName>
</protein>
<evidence type="ECO:0000313" key="2">
    <source>
        <dbReference type="Proteomes" id="UP000321820"/>
    </source>
</evidence>
<dbReference type="KEGG" id="talb:FTW19_14920"/>
<accession>A0A5B9EKC1</accession>
<reference evidence="1 2" key="1">
    <citation type="submission" date="2019-08" db="EMBL/GenBank/DDBJ databases">
        <title>Complete genome sequence of Terriglobus albidus strain ORNL.</title>
        <authorList>
            <person name="Podar M."/>
        </authorList>
    </citation>
    <scope>NUCLEOTIDE SEQUENCE [LARGE SCALE GENOMIC DNA]</scope>
    <source>
        <strain evidence="1 2">ORNL</strain>
    </source>
</reference>
<dbReference type="InterPro" id="IPR015943">
    <property type="entry name" value="WD40/YVTN_repeat-like_dom_sf"/>
</dbReference>
<dbReference type="AlphaFoldDB" id="A0A5B9EKC1"/>
<dbReference type="SUPFAM" id="SSF50998">
    <property type="entry name" value="Quinoprotein alcohol dehydrogenase-like"/>
    <property type="match status" value="1"/>
</dbReference>
<proteinExistence type="predicted"/>
<dbReference type="Gene3D" id="2.130.10.10">
    <property type="entry name" value="YVTN repeat-like/Quinoprotein amine dehydrogenase"/>
    <property type="match status" value="2"/>
</dbReference>
<dbReference type="EMBL" id="CP042806">
    <property type="protein sequence ID" value="QEE31370.1"/>
    <property type="molecule type" value="Genomic_DNA"/>
</dbReference>
<dbReference type="InterPro" id="IPR011047">
    <property type="entry name" value="Quinoprotein_ADH-like_sf"/>
</dbReference>